<evidence type="ECO:0000313" key="1">
    <source>
        <dbReference type="EMBL" id="MBP0723567.1"/>
    </source>
</evidence>
<evidence type="ECO:0000313" key="2">
    <source>
        <dbReference type="Proteomes" id="UP000682134"/>
    </source>
</evidence>
<organism evidence="1 2">
    <name type="scientific">Gottfriedia endophytica</name>
    <dbReference type="NCBI Taxonomy" id="2820819"/>
    <lineage>
        <taxon>Bacteria</taxon>
        <taxon>Bacillati</taxon>
        <taxon>Bacillota</taxon>
        <taxon>Bacilli</taxon>
        <taxon>Bacillales</taxon>
        <taxon>Bacillaceae</taxon>
        <taxon>Gottfriedia</taxon>
    </lineage>
</organism>
<dbReference type="AlphaFoldDB" id="A0A940NGJ6"/>
<dbReference type="RefSeq" id="WP_209401012.1">
    <property type="nucleotide sequence ID" value="NZ_JAGIYQ010000001.1"/>
</dbReference>
<dbReference type="EMBL" id="JAGIYQ010000001">
    <property type="protein sequence ID" value="MBP0723567.1"/>
    <property type="molecule type" value="Genomic_DNA"/>
</dbReference>
<sequence length="100" mass="11788">MTKHDLHYEIKYVDKLTNKNVRFKHLFESTDSSHDLARNIAGSLIERDKAHSVTIDLLFFDHKDKEHIRNTELVKRKKDGKIVSLFKDTKNKKMVEVVIP</sequence>
<accession>A0A940NGJ6</accession>
<protein>
    <submittedName>
        <fullName evidence="1">Uncharacterized protein</fullName>
    </submittedName>
</protein>
<reference evidence="1" key="1">
    <citation type="submission" date="2021-04" db="EMBL/GenBank/DDBJ databases">
        <title>Genome seq and assembly of Bacillus sp.</title>
        <authorList>
            <person name="Chhetri G."/>
        </authorList>
    </citation>
    <scope>NUCLEOTIDE SEQUENCE</scope>
    <source>
        <strain evidence="1">RG28</strain>
    </source>
</reference>
<proteinExistence type="predicted"/>
<keyword evidence="2" id="KW-1185">Reference proteome</keyword>
<comment type="caution">
    <text evidence="1">The sequence shown here is derived from an EMBL/GenBank/DDBJ whole genome shotgun (WGS) entry which is preliminary data.</text>
</comment>
<name>A0A940NGJ6_9BACI</name>
<gene>
    <name evidence="1" type="ORF">J5Y03_00025</name>
</gene>
<dbReference type="Proteomes" id="UP000682134">
    <property type="component" value="Unassembled WGS sequence"/>
</dbReference>